<keyword evidence="7" id="KW-0804">Transcription</keyword>
<keyword evidence="5" id="KW-0805">Transcription regulation</keyword>
<feature type="compositionally biased region" description="Basic residues" evidence="9">
    <location>
        <begin position="30"/>
        <end position="41"/>
    </location>
</feature>
<keyword evidence="6" id="KW-0238">DNA-binding</keyword>
<name>A0AAD8R2J1_LOLMU</name>
<dbReference type="Gene3D" id="3.30.890.10">
    <property type="entry name" value="Methyl-cpg-binding Protein 2, Chain A"/>
    <property type="match status" value="1"/>
</dbReference>
<dbReference type="GO" id="GO:0008270">
    <property type="term" value="F:zinc ion binding"/>
    <property type="evidence" value="ECO:0007669"/>
    <property type="project" value="UniProtKB-KW"/>
</dbReference>
<sequence length="367" mass="42227">MLVFTEPFHYFYRKSMGNFRGHNPETGMVHSHKSRRPRRKFITSDSDDDDDDYSDKDYSVEEESNQLVLYEPRTTTHRKQREVQFAEPIYHSTPLQQRSSKAKYGHSKVLPSIGAYTVQCADCFKWRIVPTKEKYEELRETICRQLFVCARACEWNRPLSCDDPEDMSQDENHVWALDKPEIPQPPPGWYYTSPSGITLRSMVEIGRYLAENPYYIQQGVNLSQFSMLTPQPLQVDYIRKRKYPATRHLPDPLEPFEVSPLASAPPPTREELLRMGTSASNPVDLDESEVYDAPPLRTKKRTPRQASPSSSEHTRSTVTTASSSGDPKKRSLKQVSSSRRRPTPPPSWPHSGRQPQGSLSDIEHVEL</sequence>
<feature type="region of interest" description="Disordered" evidence="9">
    <location>
        <begin position="21"/>
        <end position="59"/>
    </location>
</feature>
<accession>A0AAD8R2J1</accession>
<evidence type="ECO:0000256" key="1">
    <source>
        <dbReference type="ARBA" id="ARBA00004123"/>
    </source>
</evidence>
<feature type="compositionally biased region" description="Acidic residues" evidence="9">
    <location>
        <begin position="45"/>
        <end position="59"/>
    </location>
</feature>
<reference evidence="11" key="1">
    <citation type="submission" date="2023-07" db="EMBL/GenBank/DDBJ databases">
        <title>A chromosome-level genome assembly of Lolium multiflorum.</title>
        <authorList>
            <person name="Chen Y."/>
            <person name="Copetti D."/>
            <person name="Kolliker R."/>
            <person name="Studer B."/>
        </authorList>
    </citation>
    <scope>NUCLEOTIDE SEQUENCE</scope>
    <source>
        <strain evidence="11">02402/16</strain>
        <tissue evidence="11">Leaf</tissue>
    </source>
</reference>
<keyword evidence="8" id="KW-0539">Nucleus</keyword>
<keyword evidence="4" id="KW-0862">Zinc</keyword>
<evidence type="ECO:0000256" key="3">
    <source>
        <dbReference type="ARBA" id="ARBA00022771"/>
    </source>
</evidence>
<gene>
    <name evidence="11" type="ORF">QYE76_035447</name>
</gene>
<dbReference type="InterPro" id="IPR016177">
    <property type="entry name" value="DNA-bd_dom_sf"/>
</dbReference>
<evidence type="ECO:0000256" key="6">
    <source>
        <dbReference type="ARBA" id="ARBA00023125"/>
    </source>
</evidence>
<evidence type="ECO:0000256" key="9">
    <source>
        <dbReference type="SAM" id="MobiDB-lite"/>
    </source>
</evidence>
<evidence type="ECO:0000256" key="8">
    <source>
        <dbReference type="ARBA" id="ARBA00023242"/>
    </source>
</evidence>
<dbReference type="PANTHER" id="PTHR12396">
    <property type="entry name" value="METHYL-CPG BINDING PROTEIN, MBD"/>
    <property type="match status" value="1"/>
</dbReference>
<organism evidence="11 12">
    <name type="scientific">Lolium multiflorum</name>
    <name type="common">Italian ryegrass</name>
    <name type="synonym">Lolium perenne subsp. multiflorum</name>
    <dbReference type="NCBI Taxonomy" id="4521"/>
    <lineage>
        <taxon>Eukaryota</taxon>
        <taxon>Viridiplantae</taxon>
        <taxon>Streptophyta</taxon>
        <taxon>Embryophyta</taxon>
        <taxon>Tracheophyta</taxon>
        <taxon>Spermatophyta</taxon>
        <taxon>Magnoliopsida</taxon>
        <taxon>Liliopsida</taxon>
        <taxon>Poales</taxon>
        <taxon>Poaceae</taxon>
        <taxon>BOP clade</taxon>
        <taxon>Pooideae</taxon>
        <taxon>Poodae</taxon>
        <taxon>Poeae</taxon>
        <taxon>Poeae Chloroplast Group 2 (Poeae type)</taxon>
        <taxon>Loliodinae</taxon>
        <taxon>Loliinae</taxon>
        <taxon>Lolium</taxon>
    </lineage>
</organism>
<comment type="subcellular location">
    <subcellularLocation>
        <location evidence="1">Nucleus</location>
    </subcellularLocation>
</comment>
<evidence type="ECO:0000256" key="5">
    <source>
        <dbReference type="ARBA" id="ARBA00023015"/>
    </source>
</evidence>
<dbReference type="Pfam" id="PF07496">
    <property type="entry name" value="zf-CW"/>
    <property type="match status" value="1"/>
</dbReference>
<feature type="compositionally biased region" description="Polar residues" evidence="9">
    <location>
        <begin position="304"/>
        <end position="325"/>
    </location>
</feature>
<dbReference type="GO" id="GO:0005634">
    <property type="term" value="C:nucleus"/>
    <property type="evidence" value="ECO:0007669"/>
    <property type="project" value="UniProtKB-SubCell"/>
</dbReference>
<dbReference type="EMBL" id="JAUUTY010000007">
    <property type="protein sequence ID" value="KAK1611774.1"/>
    <property type="molecule type" value="Genomic_DNA"/>
</dbReference>
<dbReference type="GO" id="GO:0003677">
    <property type="term" value="F:DNA binding"/>
    <property type="evidence" value="ECO:0007669"/>
    <property type="project" value="UniProtKB-KW"/>
</dbReference>
<evidence type="ECO:0000313" key="11">
    <source>
        <dbReference type="EMBL" id="KAK1611774.1"/>
    </source>
</evidence>
<dbReference type="PROSITE" id="PS51050">
    <property type="entry name" value="ZF_CW"/>
    <property type="match status" value="1"/>
</dbReference>
<keyword evidence="12" id="KW-1185">Reference proteome</keyword>
<feature type="domain" description="CW-type" evidence="10">
    <location>
        <begin position="110"/>
        <end position="169"/>
    </location>
</feature>
<evidence type="ECO:0000259" key="10">
    <source>
        <dbReference type="PROSITE" id="PS51050"/>
    </source>
</evidence>
<dbReference type="Proteomes" id="UP001231189">
    <property type="component" value="Unassembled WGS sequence"/>
</dbReference>
<keyword evidence="3" id="KW-0863">Zinc-finger</keyword>
<dbReference type="Gene3D" id="3.30.40.100">
    <property type="match status" value="1"/>
</dbReference>
<dbReference type="PANTHER" id="PTHR12396:SF45">
    <property type="entry name" value="OS06G0702100 PROTEIN"/>
    <property type="match status" value="1"/>
</dbReference>
<feature type="region of interest" description="Disordered" evidence="9">
    <location>
        <begin position="248"/>
        <end position="367"/>
    </location>
</feature>
<proteinExistence type="predicted"/>
<dbReference type="AlphaFoldDB" id="A0AAD8R2J1"/>
<keyword evidence="2" id="KW-0479">Metal-binding</keyword>
<evidence type="ECO:0000256" key="4">
    <source>
        <dbReference type="ARBA" id="ARBA00022833"/>
    </source>
</evidence>
<evidence type="ECO:0000313" key="12">
    <source>
        <dbReference type="Proteomes" id="UP001231189"/>
    </source>
</evidence>
<comment type="caution">
    <text evidence="11">The sequence shown here is derived from an EMBL/GenBank/DDBJ whole genome shotgun (WGS) entry which is preliminary data.</text>
</comment>
<dbReference type="SUPFAM" id="SSF54171">
    <property type="entry name" value="DNA-binding domain"/>
    <property type="match status" value="1"/>
</dbReference>
<dbReference type="InterPro" id="IPR011124">
    <property type="entry name" value="Znf_CW"/>
</dbReference>
<evidence type="ECO:0000256" key="2">
    <source>
        <dbReference type="ARBA" id="ARBA00022723"/>
    </source>
</evidence>
<evidence type="ECO:0000256" key="7">
    <source>
        <dbReference type="ARBA" id="ARBA00023163"/>
    </source>
</evidence>
<protein>
    <recommendedName>
        <fullName evidence="10">CW-type domain-containing protein</fullName>
    </recommendedName>
</protein>